<feature type="region of interest" description="Disordered" evidence="1">
    <location>
        <begin position="1"/>
        <end position="24"/>
    </location>
</feature>
<evidence type="ECO:0000256" key="1">
    <source>
        <dbReference type="SAM" id="MobiDB-lite"/>
    </source>
</evidence>
<protein>
    <submittedName>
        <fullName evidence="2">Uncharacterized protein</fullName>
    </submittedName>
</protein>
<dbReference type="EMBL" id="RWGX01000003">
    <property type="protein sequence ID" value="RVU88981.1"/>
    <property type="molecule type" value="Genomic_DNA"/>
</dbReference>
<organism evidence="2">
    <name type="scientific">Flavobacterium columnare</name>
    <dbReference type="NCBI Taxonomy" id="996"/>
    <lineage>
        <taxon>Bacteria</taxon>
        <taxon>Pseudomonadati</taxon>
        <taxon>Bacteroidota</taxon>
        <taxon>Flavobacteriia</taxon>
        <taxon>Flavobacteriales</taxon>
        <taxon>Flavobacteriaceae</taxon>
        <taxon>Flavobacterium</taxon>
    </lineage>
</organism>
<evidence type="ECO:0000313" key="2">
    <source>
        <dbReference type="EMBL" id="RVU88981.1"/>
    </source>
</evidence>
<sequence length="230" mass="26531">MFRTGEATFNSYTSKPSKEVTEKQVNKKGFPLNTGGMPLVDYVTMAGTRNTGNPDYKGGDEQFNAINTPWFMDELCTNLLGYKEVSSINSYDIAKKGKSIYNLVSSSSYHKKIQRLIDSLNEKLSKGYRLILNIDSDLISPDEDYHIPNNIFDKAEWKKTRKTTFEPEYHWIVLESPIQSMITNLDKNGEVYYTINFKVFTWGMPIGTYLKTPITYDHFYTNFYGDIYAK</sequence>
<name>A0AA94F181_9FLAO</name>
<dbReference type="AlphaFoldDB" id="A0AA94F181"/>
<accession>A0AA94F181</accession>
<comment type="caution">
    <text evidence="2">The sequence shown here is derived from an EMBL/GenBank/DDBJ whole genome shotgun (WGS) entry which is preliminary data.</text>
</comment>
<dbReference type="RefSeq" id="WP_127821723.1">
    <property type="nucleotide sequence ID" value="NZ_RWGX02000014.1"/>
</dbReference>
<reference evidence="2" key="1">
    <citation type="submission" date="2018-12" db="EMBL/GenBank/DDBJ databases">
        <title>Draft genome sequence of Flaovobacterium columnare BGFS27 isolated from channel catfish in Alabama.</title>
        <authorList>
            <person name="Cai W."/>
            <person name="Arias C."/>
        </authorList>
    </citation>
    <scope>NUCLEOTIDE SEQUENCE [LARGE SCALE GENOMIC DNA]</scope>
    <source>
        <strain evidence="2">BGFS27</strain>
    </source>
</reference>
<gene>
    <name evidence="2" type="ORF">EJB19_02235</name>
</gene>
<proteinExistence type="predicted"/>